<proteinExistence type="predicted"/>
<keyword evidence="2" id="KW-1185">Reference proteome</keyword>
<comment type="caution">
    <text evidence="1">The sequence shown here is derived from an EMBL/GenBank/DDBJ whole genome shotgun (WGS) entry which is preliminary data.</text>
</comment>
<dbReference type="EMBL" id="JAPFQN010000023">
    <property type="protein sequence ID" value="MCX2746177.1"/>
    <property type="molecule type" value="Genomic_DNA"/>
</dbReference>
<evidence type="ECO:0000313" key="2">
    <source>
        <dbReference type="Proteomes" id="UP001209885"/>
    </source>
</evidence>
<evidence type="ECO:0000313" key="1">
    <source>
        <dbReference type="EMBL" id="MCX2746177.1"/>
    </source>
</evidence>
<organism evidence="1 2">
    <name type="scientific">Mangrovivirga halotolerans</name>
    <dbReference type="NCBI Taxonomy" id="2993936"/>
    <lineage>
        <taxon>Bacteria</taxon>
        <taxon>Pseudomonadati</taxon>
        <taxon>Bacteroidota</taxon>
        <taxon>Cytophagia</taxon>
        <taxon>Cytophagales</taxon>
        <taxon>Mangrovivirgaceae</taxon>
        <taxon>Mangrovivirga</taxon>
    </lineage>
</organism>
<protein>
    <submittedName>
        <fullName evidence="1">Uncharacterized protein</fullName>
    </submittedName>
</protein>
<sequence>MKDDANLNKSVKPTFLLIQDSLISNPPVDFDNFNIEYVSEKECIKLLEKKNQNFQSYDFIYINKIANDTIDINIGGPSISVNKTFKVKNWRISTREVSYSISCGGTYGYIPSGRFIYNKNGDEWIYISSQEIIKDKREERNRIIESYRTK</sequence>
<name>A0ABT3RWM4_9BACT</name>
<gene>
    <name evidence="1" type="ORF">OO013_20025</name>
</gene>
<dbReference type="RefSeq" id="WP_266058909.1">
    <property type="nucleotide sequence ID" value="NZ_JAPFQN010000023.1"/>
</dbReference>
<reference evidence="1 2" key="1">
    <citation type="submission" date="2022-11" db="EMBL/GenBank/DDBJ databases">
        <title>The characterization of three novel Bacteroidetes species and genomic analysis of their roles in tidal elemental geochemical cycles.</title>
        <authorList>
            <person name="Ma K."/>
        </authorList>
    </citation>
    <scope>NUCLEOTIDE SEQUENCE [LARGE SCALE GENOMIC DNA]</scope>
    <source>
        <strain evidence="1 2">M17</strain>
    </source>
</reference>
<dbReference type="Proteomes" id="UP001209885">
    <property type="component" value="Unassembled WGS sequence"/>
</dbReference>
<accession>A0ABT3RWM4</accession>